<proteinExistence type="inferred from homology"/>
<comment type="caution">
    <text evidence="15">The sequence shown here is derived from an EMBL/GenBank/DDBJ whole genome shotgun (WGS) entry which is preliminary data.</text>
</comment>
<reference evidence="15 16" key="1">
    <citation type="journal article" date="2024" name="Nat. Commun.">
        <title>Phylogenomics reveals the evolutionary origins of lichenization in chlorophyte algae.</title>
        <authorList>
            <person name="Puginier C."/>
            <person name="Libourel C."/>
            <person name="Otte J."/>
            <person name="Skaloud P."/>
            <person name="Haon M."/>
            <person name="Grisel S."/>
            <person name="Petersen M."/>
            <person name="Berrin J.G."/>
            <person name="Delaux P.M."/>
            <person name="Dal Grande F."/>
            <person name="Keller J."/>
        </authorList>
    </citation>
    <scope>NUCLEOTIDE SEQUENCE [LARGE SCALE GENOMIC DNA]</scope>
    <source>
        <strain evidence="15 16">SAG 2036</strain>
    </source>
</reference>
<feature type="compositionally biased region" description="Acidic residues" evidence="13">
    <location>
        <begin position="431"/>
        <end position="442"/>
    </location>
</feature>
<feature type="domain" description="Lariat debranching enzyme C-terminal" evidence="14">
    <location>
        <begin position="263"/>
        <end position="406"/>
    </location>
</feature>
<evidence type="ECO:0000256" key="6">
    <source>
        <dbReference type="ARBA" id="ARBA00022664"/>
    </source>
</evidence>
<dbReference type="PANTHER" id="PTHR12849">
    <property type="entry name" value="RNA LARIAT DEBRANCHING ENZYME"/>
    <property type="match status" value="1"/>
</dbReference>
<dbReference type="InterPro" id="IPR004843">
    <property type="entry name" value="Calcineurin-like_PHP"/>
</dbReference>
<accession>A0AAW1P1R3</accession>
<comment type="cofactor">
    <cofactor evidence="3">
        <name>Fe(2+)</name>
        <dbReference type="ChEBI" id="CHEBI:29033"/>
    </cofactor>
</comment>
<sequence>MVSPAELKGSGGLRIAVEGCCHGELDNIYSTMQLLEKRQGTKIDLLICCGDFQAVRNLDDLECLACPVKYRSLNTFHKYHSGQLKAPYPTIFIGGNHEASNYLWELYYGGWVAPNIYYLGHAGVVNFAGIRIGGLSGIFNDAHYSMGHWEAPPYQGGALRSAYHIRALEVYRLMQLKKPLDVFLSHDWPQGVAHHGDKNQLLRAKPFLKTEVGNDSLGSPPARMLMDELQPSYWFSAHLHVKYAALVQHSPRATPASTAASAQQPQVESLVQATRFLALDKCLPKRRFLQVVHFPDAHGAHELSYDAEWLAILRGTHGLLSLQRRQYPPIPGMVGGRPKREGPAQGDLEYVQAQLAARGGEVPHNFTPTAVSQGELGRSHGVMPRSCAQNPQTLALLDVIGRPFNLAGSAPSQAQAHDHVSVANPEEIALDDTVGDDEDADGDAQPAANGGNAAVLAPHPEDIDIGNEDEDEADDE</sequence>
<organism evidence="15 16">
    <name type="scientific">Symbiochloris irregularis</name>
    <dbReference type="NCBI Taxonomy" id="706552"/>
    <lineage>
        <taxon>Eukaryota</taxon>
        <taxon>Viridiplantae</taxon>
        <taxon>Chlorophyta</taxon>
        <taxon>core chlorophytes</taxon>
        <taxon>Trebouxiophyceae</taxon>
        <taxon>Trebouxiales</taxon>
        <taxon>Trebouxiaceae</taxon>
        <taxon>Symbiochloris</taxon>
    </lineage>
</organism>
<dbReference type="GO" id="GO:0005634">
    <property type="term" value="C:nucleus"/>
    <property type="evidence" value="ECO:0007669"/>
    <property type="project" value="UniProtKB-SubCell"/>
</dbReference>
<keyword evidence="6" id="KW-0507">mRNA processing</keyword>
<dbReference type="PANTHER" id="PTHR12849:SF0">
    <property type="entry name" value="LARIAT DEBRANCHING ENZYME"/>
    <property type="match status" value="1"/>
</dbReference>
<evidence type="ECO:0000259" key="14">
    <source>
        <dbReference type="SMART" id="SM01124"/>
    </source>
</evidence>
<dbReference type="EMBL" id="JALJOQ010000066">
    <property type="protein sequence ID" value="KAK9802843.1"/>
    <property type="molecule type" value="Genomic_DNA"/>
</dbReference>
<keyword evidence="10" id="KW-0408">Iron</keyword>
<dbReference type="Pfam" id="PF00149">
    <property type="entry name" value="Metallophos"/>
    <property type="match status" value="1"/>
</dbReference>
<evidence type="ECO:0000313" key="15">
    <source>
        <dbReference type="EMBL" id="KAK9802843.1"/>
    </source>
</evidence>
<dbReference type="GO" id="GO:0008419">
    <property type="term" value="F:RNA lariat debranching enzyme activity"/>
    <property type="evidence" value="ECO:0007669"/>
    <property type="project" value="UniProtKB-ARBA"/>
</dbReference>
<dbReference type="FunFam" id="3.60.21.10:FF:000035">
    <property type="entry name" value="Lariat debranching enzyme"/>
    <property type="match status" value="1"/>
</dbReference>
<gene>
    <name evidence="15" type="ORF">WJX73_005943</name>
</gene>
<dbReference type="InterPro" id="IPR029052">
    <property type="entry name" value="Metallo-depent_PP-like"/>
</dbReference>
<dbReference type="Pfam" id="PF05011">
    <property type="entry name" value="DBR1"/>
    <property type="match status" value="1"/>
</dbReference>
<dbReference type="InterPro" id="IPR041816">
    <property type="entry name" value="Dbr1_N"/>
</dbReference>
<keyword evidence="12" id="KW-0539">Nucleus</keyword>
<dbReference type="CDD" id="cd00844">
    <property type="entry name" value="MPP_Dbr1_N"/>
    <property type="match status" value="1"/>
</dbReference>
<keyword evidence="7" id="KW-0479">Metal-binding</keyword>
<evidence type="ECO:0000256" key="11">
    <source>
        <dbReference type="ARBA" id="ARBA00023211"/>
    </source>
</evidence>
<protein>
    <recommendedName>
        <fullName evidence="14">Lariat debranching enzyme C-terminal domain-containing protein</fullName>
    </recommendedName>
</protein>
<evidence type="ECO:0000256" key="9">
    <source>
        <dbReference type="ARBA" id="ARBA00022833"/>
    </source>
</evidence>
<keyword evidence="11" id="KW-0464">Manganese</keyword>
<evidence type="ECO:0000256" key="4">
    <source>
        <dbReference type="ARBA" id="ARBA00004123"/>
    </source>
</evidence>
<dbReference type="Gene3D" id="3.60.21.10">
    <property type="match status" value="1"/>
</dbReference>
<evidence type="ECO:0000256" key="12">
    <source>
        <dbReference type="ARBA" id="ARBA00023242"/>
    </source>
</evidence>
<comment type="similarity">
    <text evidence="5">Belongs to the lariat debranching enzyme family.</text>
</comment>
<dbReference type="InterPro" id="IPR007708">
    <property type="entry name" value="DBR1_C"/>
</dbReference>
<keyword evidence="9" id="KW-0862">Zinc</keyword>
<evidence type="ECO:0000256" key="1">
    <source>
        <dbReference type="ARBA" id="ARBA00001936"/>
    </source>
</evidence>
<name>A0AAW1P1R3_9CHLO</name>
<comment type="cofactor">
    <cofactor evidence="2">
        <name>Zn(2+)</name>
        <dbReference type="ChEBI" id="CHEBI:29105"/>
    </cofactor>
</comment>
<evidence type="ECO:0000256" key="13">
    <source>
        <dbReference type="SAM" id="MobiDB-lite"/>
    </source>
</evidence>
<feature type="region of interest" description="Disordered" evidence="13">
    <location>
        <begin position="431"/>
        <end position="476"/>
    </location>
</feature>
<feature type="compositionally biased region" description="Acidic residues" evidence="13">
    <location>
        <begin position="463"/>
        <end position="476"/>
    </location>
</feature>
<dbReference type="GO" id="GO:0000398">
    <property type="term" value="P:mRNA splicing, via spliceosome"/>
    <property type="evidence" value="ECO:0007669"/>
    <property type="project" value="TreeGrafter"/>
</dbReference>
<dbReference type="SUPFAM" id="SSF56300">
    <property type="entry name" value="Metallo-dependent phosphatases"/>
    <property type="match status" value="1"/>
</dbReference>
<dbReference type="Proteomes" id="UP001465755">
    <property type="component" value="Unassembled WGS sequence"/>
</dbReference>
<evidence type="ECO:0000256" key="3">
    <source>
        <dbReference type="ARBA" id="ARBA00001954"/>
    </source>
</evidence>
<dbReference type="AlphaFoldDB" id="A0AAW1P1R3"/>
<dbReference type="SMART" id="SM01124">
    <property type="entry name" value="DBR1"/>
    <property type="match status" value="1"/>
</dbReference>
<evidence type="ECO:0000313" key="16">
    <source>
        <dbReference type="Proteomes" id="UP001465755"/>
    </source>
</evidence>
<keyword evidence="16" id="KW-1185">Reference proteome</keyword>
<evidence type="ECO:0000256" key="5">
    <source>
        <dbReference type="ARBA" id="ARBA00006045"/>
    </source>
</evidence>
<dbReference type="GO" id="GO:0046872">
    <property type="term" value="F:metal ion binding"/>
    <property type="evidence" value="ECO:0007669"/>
    <property type="project" value="UniProtKB-KW"/>
</dbReference>
<evidence type="ECO:0000256" key="8">
    <source>
        <dbReference type="ARBA" id="ARBA00022801"/>
    </source>
</evidence>
<evidence type="ECO:0000256" key="7">
    <source>
        <dbReference type="ARBA" id="ARBA00022723"/>
    </source>
</evidence>
<evidence type="ECO:0000256" key="10">
    <source>
        <dbReference type="ARBA" id="ARBA00023004"/>
    </source>
</evidence>
<comment type="subcellular location">
    <subcellularLocation>
        <location evidence="4">Nucleus</location>
    </subcellularLocation>
</comment>
<comment type="cofactor">
    <cofactor evidence="1">
        <name>Mn(2+)</name>
        <dbReference type="ChEBI" id="CHEBI:29035"/>
    </cofactor>
</comment>
<evidence type="ECO:0000256" key="2">
    <source>
        <dbReference type="ARBA" id="ARBA00001947"/>
    </source>
</evidence>
<keyword evidence="8" id="KW-0378">Hydrolase</keyword>